<dbReference type="InterPro" id="IPR002589">
    <property type="entry name" value="Macro_dom"/>
</dbReference>
<evidence type="ECO:0000313" key="2">
    <source>
        <dbReference type="EMBL" id="MFC4803696.1"/>
    </source>
</evidence>
<proteinExistence type="predicted"/>
<evidence type="ECO:0000259" key="1">
    <source>
        <dbReference type="PROSITE" id="PS51154"/>
    </source>
</evidence>
<dbReference type="EMBL" id="JBHSHL010000003">
    <property type="protein sequence ID" value="MFC4803696.1"/>
    <property type="molecule type" value="Genomic_DNA"/>
</dbReference>
<evidence type="ECO:0000313" key="3">
    <source>
        <dbReference type="Proteomes" id="UP001595916"/>
    </source>
</evidence>
<organism evidence="2 3">
    <name type="scientific">Filifactor villosus</name>
    <dbReference type="NCBI Taxonomy" id="29374"/>
    <lineage>
        <taxon>Bacteria</taxon>
        <taxon>Bacillati</taxon>
        <taxon>Bacillota</taxon>
        <taxon>Clostridia</taxon>
        <taxon>Peptostreptococcales</taxon>
        <taxon>Filifactoraceae</taxon>
        <taxon>Filifactor</taxon>
    </lineage>
</organism>
<gene>
    <name evidence="2" type="ORF">ACFO4R_01245</name>
</gene>
<dbReference type="Pfam" id="PF01661">
    <property type="entry name" value="Macro"/>
    <property type="match status" value="1"/>
</dbReference>
<keyword evidence="3" id="KW-1185">Reference proteome</keyword>
<protein>
    <submittedName>
        <fullName evidence="2">Macro domain-containing protein</fullName>
    </submittedName>
</protein>
<dbReference type="PROSITE" id="PS51154">
    <property type="entry name" value="MACRO"/>
    <property type="match status" value="1"/>
</dbReference>
<name>A0ABV9QK03_9FIRM</name>
<accession>A0ABV9QK03</accession>
<dbReference type="SMART" id="SM00506">
    <property type="entry name" value="A1pp"/>
    <property type="match status" value="1"/>
</dbReference>
<dbReference type="PANTHER" id="PTHR11106">
    <property type="entry name" value="GANGLIOSIDE INDUCED DIFFERENTIATION ASSOCIATED PROTEIN 2-RELATED"/>
    <property type="match status" value="1"/>
</dbReference>
<dbReference type="PANTHER" id="PTHR11106:SF27">
    <property type="entry name" value="MACRO DOMAIN-CONTAINING PROTEIN"/>
    <property type="match status" value="1"/>
</dbReference>
<feature type="domain" description="Macro" evidence="1">
    <location>
        <begin position="1"/>
        <end position="151"/>
    </location>
</feature>
<dbReference type="RefSeq" id="WP_379787148.1">
    <property type="nucleotide sequence ID" value="NZ_JBHSHL010000003.1"/>
</dbReference>
<comment type="caution">
    <text evidence="2">The sequence shown here is derived from an EMBL/GenBank/DDBJ whole genome shotgun (WGS) entry which is preliminary data.</text>
</comment>
<reference evidence="3" key="1">
    <citation type="journal article" date="2019" name="Int. J. Syst. Evol. Microbiol.">
        <title>The Global Catalogue of Microorganisms (GCM) 10K type strain sequencing project: providing services to taxonomists for standard genome sequencing and annotation.</title>
        <authorList>
            <consortium name="The Broad Institute Genomics Platform"/>
            <consortium name="The Broad Institute Genome Sequencing Center for Infectious Disease"/>
            <person name="Wu L."/>
            <person name="Ma J."/>
        </authorList>
    </citation>
    <scope>NUCLEOTIDE SEQUENCE [LARGE SCALE GENOMIC DNA]</scope>
    <source>
        <strain evidence="3">CCUG 46385</strain>
    </source>
</reference>
<dbReference type="Proteomes" id="UP001595916">
    <property type="component" value="Unassembled WGS sequence"/>
</dbReference>
<dbReference type="InterPro" id="IPR043472">
    <property type="entry name" value="Macro_dom-like"/>
</dbReference>
<sequence>MSIQPIPSPVFFAGTDSAIYKAAGKEALLEKRKELGYIAPGEIGVTPAFALHARYIIHAVSSPWKGGSHGEELILRNCYRKSLEKALELDCKSIAFPLLSSGNNGLPKGRALQIALSEIGDFLFAHSLHVYLVVFDREAFVLSEQLFDKVESFIDEHYVDKIGLSINESEYENRLREVPAPGWLPADKAKTSEIIFHHKVEEATFKQGTLEKEPDFDTPLGETFQQRLLRLVDEHQMTDVEVYKKANIDRKLFSKIRCNIDYKPTKKTAVALAVALELDLDEMKDLLSRAELAFSPSSRFDLIIEYFVGQGIYDIHTINSVLFKYDQQTLGV</sequence>
<dbReference type="SUPFAM" id="SSF52949">
    <property type="entry name" value="Macro domain-like"/>
    <property type="match status" value="1"/>
</dbReference>
<dbReference type="Gene3D" id="3.40.220.10">
    <property type="entry name" value="Leucine Aminopeptidase, subunit E, domain 1"/>
    <property type="match status" value="1"/>
</dbReference>